<feature type="transmembrane region" description="Helical" evidence="5">
    <location>
        <begin position="228"/>
        <end position="246"/>
    </location>
</feature>
<proteinExistence type="inferred from homology"/>
<dbReference type="EMBL" id="MHQM01000050">
    <property type="protein sequence ID" value="OHA02349.1"/>
    <property type="molecule type" value="Genomic_DNA"/>
</dbReference>
<feature type="transmembrane region" description="Helical" evidence="5">
    <location>
        <begin position="28"/>
        <end position="46"/>
    </location>
</feature>
<feature type="domain" description="ABC transmembrane type-2" evidence="6">
    <location>
        <begin position="26"/>
        <end position="249"/>
    </location>
</feature>
<gene>
    <name evidence="7" type="ORF">A3J58_01915</name>
</gene>
<feature type="transmembrane region" description="Helical" evidence="5">
    <location>
        <begin position="176"/>
        <end position="198"/>
    </location>
</feature>
<dbReference type="InterPro" id="IPR047817">
    <property type="entry name" value="ABC2_TM_bact-type"/>
</dbReference>
<keyword evidence="4 5" id="KW-0472">Membrane</keyword>
<feature type="transmembrane region" description="Helical" evidence="5">
    <location>
        <begin position="134"/>
        <end position="164"/>
    </location>
</feature>
<keyword evidence="5" id="KW-1003">Cell membrane</keyword>
<sequence length="265" mass="29698">MNSLKRIFAIFWRQMLLLKGNPFRPLNLFYFSALELFLWGVLSVYLDRVAGSDLNFAALILGTVIMSSFMSRVVFGVSASFLEDVWTRNFINLFSSPLSLQEYILGFVAVSIVESSVSLGFIALLAWILLSYSIFTFGLLLIPFAAVLFVFGLAVGILATAVVLRFGPSAEMVVWSIPPLLAPFSAVFYPLAALPLFLQRISFFIPATHVFEGMRAVVRTGTMDMRELVVGFVLAVLYCIAAYFFLYRSYRSVLRRGTFARFATE</sequence>
<keyword evidence="3 5" id="KW-1133">Transmembrane helix</keyword>
<evidence type="ECO:0000256" key="1">
    <source>
        <dbReference type="ARBA" id="ARBA00004141"/>
    </source>
</evidence>
<dbReference type="Pfam" id="PF01061">
    <property type="entry name" value="ABC2_membrane"/>
    <property type="match status" value="1"/>
</dbReference>
<comment type="subcellular location">
    <subcellularLocation>
        <location evidence="5">Cell membrane</location>
        <topology evidence="5">Multi-pass membrane protein</topology>
    </subcellularLocation>
    <subcellularLocation>
        <location evidence="1">Membrane</location>
        <topology evidence="1">Multi-pass membrane protein</topology>
    </subcellularLocation>
</comment>
<evidence type="ECO:0000259" key="6">
    <source>
        <dbReference type="PROSITE" id="PS51012"/>
    </source>
</evidence>
<feature type="transmembrane region" description="Helical" evidence="5">
    <location>
        <begin position="103"/>
        <end position="128"/>
    </location>
</feature>
<name>A0A1G2KVA7_9BACT</name>
<evidence type="ECO:0000313" key="8">
    <source>
        <dbReference type="Proteomes" id="UP000178510"/>
    </source>
</evidence>
<evidence type="ECO:0000256" key="4">
    <source>
        <dbReference type="ARBA" id="ARBA00023136"/>
    </source>
</evidence>
<evidence type="ECO:0000256" key="3">
    <source>
        <dbReference type="ARBA" id="ARBA00022989"/>
    </source>
</evidence>
<evidence type="ECO:0000313" key="7">
    <source>
        <dbReference type="EMBL" id="OHA02349.1"/>
    </source>
</evidence>
<comment type="caution">
    <text evidence="7">The sequence shown here is derived from an EMBL/GenBank/DDBJ whole genome shotgun (WGS) entry which is preliminary data.</text>
</comment>
<keyword evidence="2 5" id="KW-0812">Transmembrane</keyword>
<protein>
    <recommendedName>
        <fullName evidence="5">Transport permease protein</fullName>
    </recommendedName>
</protein>
<dbReference type="Proteomes" id="UP000178510">
    <property type="component" value="Unassembled WGS sequence"/>
</dbReference>
<dbReference type="InterPro" id="IPR013525">
    <property type="entry name" value="ABC2_TM"/>
</dbReference>
<dbReference type="GO" id="GO:0140359">
    <property type="term" value="F:ABC-type transporter activity"/>
    <property type="evidence" value="ECO:0007669"/>
    <property type="project" value="InterPro"/>
</dbReference>
<accession>A0A1G2KVA7</accession>
<dbReference type="AlphaFoldDB" id="A0A1G2KVA7"/>
<reference evidence="7 8" key="1">
    <citation type="journal article" date="2016" name="Nat. Commun.">
        <title>Thousands of microbial genomes shed light on interconnected biogeochemical processes in an aquifer system.</title>
        <authorList>
            <person name="Anantharaman K."/>
            <person name="Brown C.T."/>
            <person name="Hug L.A."/>
            <person name="Sharon I."/>
            <person name="Castelle C.J."/>
            <person name="Probst A.J."/>
            <person name="Thomas B.C."/>
            <person name="Singh A."/>
            <person name="Wilkins M.J."/>
            <person name="Karaoz U."/>
            <person name="Brodie E.L."/>
            <person name="Williams K.H."/>
            <person name="Hubbard S.S."/>
            <person name="Banfield J.F."/>
        </authorList>
    </citation>
    <scope>NUCLEOTIDE SEQUENCE [LARGE SCALE GENOMIC DNA]</scope>
</reference>
<dbReference type="STRING" id="1802274.A3J58_01915"/>
<evidence type="ECO:0000256" key="2">
    <source>
        <dbReference type="ARBA" id="ARBA00022692"/>
    </source>
</evidence>
<keyword evidence="5" id="KW-0813">Transport</keyword>
<organism evidence="7 8">
    <name type="scientific">Candidatus Sungbacteria bacterium RIFCSPHIGHO2_02_FULL_52_23</name>
    <dbReference type="NCBI Taxonomy" id="1802274"/>
    <lineage>
        <taxon>Bacteria</taxon>
        <taxon>Candidatus Sungiibacteriota</taxon>
    </lineage>
</organism>
<feature type="transmembrane region" description="Helical" evidence="5">
    <location>
        <begin position="58"/>
        <end position="82"/>
    </location>
</feature>
<comment type="similarity">
    <text evidence="5">Belongs to the ABC-2 integral membrane protein family.</text>
</comment>
<evidence type="ECO:0000256" key="5">
    <source>
        <dbReference type="RuleBase" id="RU361157"/>
    </source>
</evidence>
<dbReference type="PROSITE" id="PS51012">
    <property type="entry name" value="ABC_TM2"/>
    <property type="match status" value="1"/>
</dbReference>
<dbReference type="GO" id="GO:0005886">
    <property type="term" value="C:plasma membrane"/>
    <property type="evidence" value="ECO:0007669"/>
    <property type="project" value="UniProtKB-SubCell"/>
</dbReference>